<organism evidence="2">
    <name type="scientific">hydrothermal vent metagenome</name>
    <dbReference type="NCBI Taxonomy" id="652676"/>
    <lineage>
        <taxon>unclassified sequences</taxon>
        <taxon>metagenomes</taxon>
        <taxon>ecological metagenomes</taxon>
    </lineage>
</organism>
<dbReference type="GO" id="GO:0046061">
    <property type="term" value="P:dATP catabolic process"/>
    <property type="evidence" value="ECO:0007669"/>
    <property type="project" value="TreeGrafter"/>
</dbReference>
<feature type="domain" description="NTP pyrophosphohydrolase MazG-like" evidence="1">
    <location>
        <begin position="23"/>
        <end position="84"/>
    </location>
</feature>
<dbReference type="GO" id="GO:0046052">
    <property type="term" value="P:UTP catabolic process"/>
    <property type="evidence" value="ECO:0007669"/>
    <property type="project" value="TreeGrafter"/>
</dbReference>
<dbReference type="InterPro" id="IPR004518">
    <property type="entry name" value="MazG-like_dom"/>
</dbReference>
<dbReference type="GO" id="GO:0046076">
    <property type="term" value="P:dTTP catabolic process"/>
    <property type="evidence" value="ECO:0007669"/>
    <property type="project" value="TreeGrafter"/>
</dbReference>
<dbReference type="GO" id="GO:0046047">
    <property type="term" value="P:TTP catabolic process"/>
    <property type="evidence" value="ECO:0007669"/>
    <property type="project" value="TreeGrafter"/>
</dbReference>
<dbReference type="EC" id="3.6.1.8" evidence="2"/>
<feature type="non-terminal residue" evidence="2">
    <location>
        <position position="1"/>
    </location>
</feature>
<dbReference type="InterPro" id="IPR011551">
    <property type="entry name" value="NTP_PyrPHydrolase_MazG"/>
</dbReference>
<reference evidence="2" key="1">
    <citation type="submission" date="2018-06" db="EMBL/GenBank/DDBJ databases">
        <authorList>
            <person name="Zhirakovskaya E."/>
        </authorList>
    </citation>
    <scope>NUCLEOTIDE SEQUENCE</scope>
</reference>
<name>A0A3B1CQ46_9ZZZZ</name>
<dbReference type="FunFam" id="1.10.287.1080:FF:000003">
    <property type="entry name" value="Nucleoside triphosphate pyrophosphohydrolase"/>
    <property type="match status" value="1"/>
</dbReference>
<sequence length="121" mass="14271">SLLKALRVQERVSRVGFDWEKAEDVIKKVESEFDEFKSALKERDERKIEEEFGDILFTLVNLSRFVGLNPEEALRKTISRFISRFSYIETSAKQEGRALADYTLEEMDHLWEEAKRAEKHS</sequence>
<evidence type="ECO:0000259" key="1">
    <source>
        <dbReference type="Pfam" id="PF03819"/>
    </source>
</evidence>
<dbReference type="EMBL" id="UOGH01000010">
    <property type="protein sequence ID" value="VAX26793.1"/>
    <property type="molecule type" value="Genomic_DNA"/>
</dbReference>
<keyword evidence="2" id="KW-0378">Hydrolase</keyword>
<dbReference type="GO" id="GO:0047693">
    <property type="term" value="F:ATP diphosphatase activity"/>
    <property type="evidence" value="ECO:0007669"/>
    <property type="project" value="UniProtKB-EC"/>
</dbReference>
<dbReference type="SUPFAM" id="SSF101386">
    <property type="entry name" value="all-alpha NTP pyrophosphatases"/>
    <property type="match status" value="1"/>
</dbReference>
<dbReference type="PANTHER" id="PTHR30522:SF0">
    <property type="entry name" value="NUCLEOSIDE TRIPHOSPHATE PYROPHOSPHOHYDROLASE"/>
    <property type="match status" value="1"/>
</dbReference>
<dbReference type="GO" id="GO:0046081">
    <property type="term" value="P:dUTP catabolic process"/>
    <property type="evidence" value="ECO:0007669"/>
    <property type="project" value="TreeGrafter"/>
</dbReference>
<dbReference type="PANTHER" id="PTHR30522">
    <property type="entry name" value="NUCLEOSIDE TRIPHOSPHATE PYROPHOSPHOHYDROLASE"/>
    <property type="match status" value="1"/>
</dbReference>
<dbReference type="InterPro" id="IPR048011">
    <property type="entry name" value="NTP-PPase_MazG-like_C"/>
</dbReference>
<proteinExistence type="predicted"/>
<accession>A0A3B1CQ46</accession>
<gene>
    <name evidence="2" type="ORF">MNBD_NITROSPIRAE02-745</name>
</gene>
<dbReference type="GO" id="GO:0006203">
    <property type="term" value="P:dGTP catabolic process"/>
    <property type="evidence" value="ECO:0007669"/>
    <property type="project" value="TreeGrafter"/>
</dbReference>
<dbReference type="Pfam" id="PF03819">
    <property type="entry name" value="MazG"/>
    <property type="match status" value="1"/>
</dbReference>
<dbReference type="Gene3D" id="1.10.287.1080">
    <property type="entry name" value="MazG-like"/>
    <property type="match status" value="1"/>
</dbReference>
<dbReference type="AlphaFoldDB" id="A0A3B1CQ46"/>
<protein>
    <submittedName>
        <fullName evidence="2">Nucleoside triphosphate pyrophosphohydrolase MazG</fullName>
        <ecNumber evidence="2">3.6.1.8</ecNumber>
    </submittedName>
</protein>
<dbReference type="CDD" id="cd11529">
    <property type="entry name" value="NTP-PPase_MazG_Cterm"/>
    <property type="match status" value="1"/>
</dbReference>
<evidence type="ECO:0000313" key="2">
    <source>
        <dbReference type="EMBL" id="VAX26793.1"/>
    </source>
</evidence>